<dbReference type="Proteomes" id="UP001321473">
    <property type="component" value="Unassembled WGS sequence"/>
</dbReference>
<proteinExistence type="predicted"/>
<evidence type="ECO:0000313" key="2">
    <source>
        <dbReference type="Proteomes" id="UP001321473"/>
    </source>
</evidence>
<name>A0AAQ4E2H2_AMBAM</name>
<sequence>MQLCSIKRNSTDIHYSLALYNVENEDHGNECAYDNWFGAYSRAQMVRMLGEFFWERFRTPEDEANCLVLGEEY</sequence>
<organism evidence="1 2">
    <name type="scientific">Amblyomma americanum</name>
    <name type="common">Lone star tick</name>
    <dbReference type="NCBI Taxonomy" id="6943"/>
    <lineage>
        <taxon>Eukaryota</taxon>
        <taxon>Metazoa</taxon>
        <taxon>Ecdysozoa</taxon>
        <taxon>Arthropoda</taxon>
        <taxon>Chelicerata</taxon>
        <taxon>Arachnida</taxon>
        <taxon>Acari</taxon>
        <taxon>Parasitiformes</taxon>
        <taxon>Ixodida</taxon>
        <taxon>Ixodoidea</taxon>
        <taxon>Ixodidae</taxon>
        <taxon>Amblyomminae</taxon>
        <taxon>Amblyomma</taxon>
    </lineage>
</organism>
<keyword evidence="2" id="KW-1185">Reference proteome</keyword>
<gene>
    <name evidence="1" type="ORF">V5799_014621</name>
</gene>
<comment type="caution">
    <text evidence="1">The sequence shown here is derived from an EMBL/GenBank/DDBJ whole genome shotgun (WGS) entry which is preliminary data.</text>
</comment>
<accession>A0AAQ4E2H2</accession>
<reference evidence="1 2" key="1">
    <citation type="journal article" date="2023" name="Arcadia Sci">
        <title>De novo assembly of a long-read Amblyomma americanum tick genome.</title>
        <authorList>
            <person name="Chou S."/>
            <person name="Poskanzer K.E."/>
            <person name="Rollins M."/>
            <person name="Thuy-Boun P.S."/>
        </authorList>
    </citation>
    <scope>NUCLEOTIDE SEQUENCE [LARGE SCALE GENOMIC DNA]</scope>
    <source>
        <strain evidence="1">F_SG_1</strain>
        <tissue evidence="1">Salivary glands</tissue>
    </source>
</reference>
<dbReference type="EMBL" id="JARKHS020023297">
    <property type="protein sequence ID" value="KAK8768912.1"/>
    <property type="molecule type" value="Genomic_DNA"/>
</dbReference>
<dbReference type="AlphaFoldDB" id="A0AAQ4E2H2"/>
<protein>
    <submittedName>
        <fullName evidence="1">Uncharacterized protein</fullName>
    </submittedName>
</protein>
<evidence type="ECO:0000313" key="1">
    <source>
        <dbReference type="EMBL" id="KAK8768912.1"/>
    </source>
</evidence>